<sequence>ALRSHLAEALYSVGAIHLQPRTATLKSYPQPFPPPTRAAMATIPDELLEEIFLGPPTPDALARAAAAATTSASFRRTRPLHRGFLLRPGRRLFFLLLYPSRRPKPLPRRRARPPLAPPQRPRRPRPPRLDLPFSLHPGGELNKQEERCCNVADFNLTVCDPLFQRYMLLPTIPEDLAAQPQDLLWAFKPLLAPNTGDDDSDDQHFKVICIARYQTKLVLFIFTSATREWCMVNSPVSPSLDHMSCFDCVGSCFYWTEPWGWSNHLMVLDTRTMSFSTVNLLTGHHKELRDNLAHQSLGHRRPNAVVLGREGAIEMVSLVRRHGSFALHHTSLQNNSHEWKLEKIVQLPGQYRDYSISMVGAAEGFLFFRAAPQQGIPIQNVDCYSMEVKTYEITKVCTKTERFLDRKRALPYFSFPPVLSEPTI</sequence>
<evidence type="ECO:0008006" key="4">
    <source>
        <dbReference type="Google" id="ProtNLM"/>
    </source>
</evidence>
<dbReference type="Proteomes" id="UP000015105">
    <property type="component" value="Chromosome 7D"/>
</dbReference>
<reference evidence="2" key="4">
    <citation type="submission" date="2019-03" db="UniProtKB">
        <authorList>
            <consortium name="EnsemblPlants"/>
        </authorList>
    </citation>
    <scope>IDENTIFICATION</scope>
</reference>
<dbReference type="AlphaFoldDB" id="A0A453QGV1"/>
<dbReference type="PANTHER" id="PTHR31264:SF19">
    <property type="entry name" value="F-BOX DOMAIN-CONTAINING PROTEIN"/>
    <property type="match status" value="1"/>
</dbReference>
<protein>
    <recommendedName>
        <fullName evidence="4">F-box domain-containing protein</fullName>
    </recommendedName>
</protein>
<evidence type="ECO:0000313" key="2">
    <source>
        <dbReference type="EnsemblPlants" id="AET7Gv20111100.2"/>
    </source>
</evidence>
<dbReference type="EnsemblPlants" id="AET7Gv20111100.2">
    <property type="protein sequence ID" value="AET7Gv20111100.2"/>
    <property type="gene ID" value="AET7Gv20111100"/>
</dbReference>
<reference evidence="3" key="1">
    <citation type="journal article" date="2014" name="Science">
        <title>Ancient hybridizations among the ancestral genomes of bread wheat.</title>
        <authorList>
            <consortium name="International Wheat Genome Sequencing Consortium,"/>
            <person name="Marcussen T."/>
            <person name="Sandve S.R."/>
            <person name="Heier L."/>
            <person name="Spannagl M."/>
            <person name="Pfeifer M."/>
            <person name="Jakobsen K.S."/>
            <person name="Wulff B.B."/>
            <person name="Steuernagel B."/>
            <person name="Mayer K.F."/>
            <person name="Olsen O.A."/>
        </authorList>
    </citation>
    <scope>NUCLEOTIDE SEQUENCE [LARGE SCALE GENOMIC DNA]</scope>
    <source>
        <strain evidence="3">cv. AL8/78</strain>
    </source>
</reference>
<dbReference type="Gramene" id="AET7Gv20111100.2">
    <property type="protein sequence ID" value="AET7Gv20111100.2"/>
    <property type="gene ID" value="AET7Gv20111100"/>
</dbReference>
<feature type="region of interest" description="Disordered" evidence="1">
    <location>
        <begin position="105"/>
        <end position="136"/>
    </location>
</feature>
<name>A0A453QGV1_AEGTS</name>
<evidence type="ECO:0000256" key="1">
    <source>
        <dbReference type="SAM" id="MobiDB-lite"/>
    </source>
</evidence>
<organism evidence="2 3">
    <name type="scientific">Aegilops tauschii subsp. strangulata</name>
    <name type="common">Goatgrass</name>
    <dbReference type="NCBI Taxonomy" id="200361"/>
    <lineage>
        <taxon>Eukaryota</taxon>
        <taxon>Viridiplantae</taxon>
        <taxon>Streptophyta</taxon>
        <taxon>Embryophyta</taxon>
        <taxon>Tracheophyta</taxon>
        <taxon>Spermatophyta</taxon>
        <taxon>Magnoliopsida</taxon>
        <taxon>Liliopsida</taxon>
        <taxon>Poales</taxon>
        <taxon>Poaceae</taxon>
        <taxon>BOP clade</taxon>
        <taxon>Pooideae</taxon>
        <taxon>Triticodae</taxon>
        <taxon>Triticeae</taxon>
        <taxon>Triticinae</taxon>
        <taxon>Aegilops</taxon>
    </lineage>
</organism>
<reference evidence="3" key="2">
    <citation type="journal article" date="2017" name="Nat. Plants">
        <title>The Aegilops tauschii genome reveals multiple impacts of transposons.</title>
        <authorList>
            <person name="Zhao G."/>
            <person name="Zou C."/>
            <person name="Li K."/>
            <person name="Wang K."/>
            <person name="Li T."/>
            <person name="Gao L."/>
            <person name="Zhang X."/>
            <person name="Wang H."/>
            <person name="Yang Z."/>
            <person name="Liu X."/>
            <person name="Jiang W."/>
            <person name="Mao L."/>
            <person name="Kong X."/>
            <person name="Jiao Y."/>
            <person name="Jia J."/>
        </authorList>
    </citation>
    <scope>NUCLEOTIDE SEQUENCE [LARGE SCALE GENOMIC DNA]</scope>
    <source>
        <strain evidence="3">cv. AL8/78</strain>
    </source>
</reference>
<reference evidence="2" key="3">
    <citation type="journal article" date="2017" name="Nature">
        <title>Genome sequence of the progenitor of the wheat D genome Aegilops tauschii.</title>
        <authorList>
            <person name="Luo M.C."/>
            <person name="Gu Y.Q."/>
            <person name="Puiu D."/>
            <person name="Wang H."/>
            <person name="Twardziok S.O."/>
            <person name="Deal K.R."/>
            <person name="Huo N."/>
            <person name="Zhu T."/>
            <person name="Wang L."/>
            <person name="Wang Y."/>
            <person name="McGuire P.E."/>
            <person name="Liu S."/>
            <person name="Long H."/>
            <person name="Ramasamy R.K."/>
            <person name="Rodriguez J.C."/>
            <person name="Van S.L."/>
            <person name="Yuan L."/>
            <person name="Wang Z."/>
            <person name="Xia Z."/>
            <person name="Xiao L."/>
            <person name="Anderson O.D."/>
            <person name="Ouyang S."/>
            <person name="Liang Y."/>
            <person name="Zimin A.V."/>
            <person name="Pertea G."/>
            <person name="Qi P."/>
            <person name="Bennetzen J.L."/>
            <person name="Dai X."/>
            <person name="Dawson M.W."/>
            <person name="Muller H.G."/>
            <person name="Kugler K."/>
            <person name="Rivarola-Duarte L."/>
            <person name="Spannagl M."/>
            <person name="Mayer K.F.X."/>
            <person name="Lu F.H."/>
            <person name="Bevan M.W."/>
            <person name="Leroy P."/>
            <person name="Li P."/>
            <person name="You F.M."/>
            <person name="Sun Q."/>
            <person name="Liu Z."/>
            <person name="Lyons E."/>
            <person name="Wicker T."/>
            <person name="Salzberg S.L."/>
            <person name="Devos K.M."/>
            <person name="Dvorak J."/>
        </authorList>
    </citation>
    <scope>NUCLEOTIDE SEQUENCE [LARGE SCALE GENOMIC DNA]</scope>
    <source>
        <strain evidence="2">cv. AL8/78</strain>
    </source>
</reference>
<accession>A0A453QGV1</accession>
<dbReference type="PANTHER" id="PTHR31264">
    <property type="entry name" value="OS07G0554500 PROTEIN-RELATED"/>
    <property type="match status" value="1"/>
</dbReference>
<evidence type="ECO:0000313" key="3">
    <source>
        <dbReference type="Proteomes" id="UP000015105"/>
    </source>
</evidence>
<dbReference type="STRING" id="200361.A0A453QGV1"/>
<reference evidence="2" key="5">
    <citation type="journal article" date="2021" name="G3 (Bethesda)">
        <title>Aegilops tauschii genome assembly Aet v5.0 features greater sequence contiguity and improved annotation.</title>
        <authorList>
            <person name="Wang L."/>
            <person name="Zhu T."/>
            <person name="Rodriguez J.C."/>
            <person name="Deal K.R."/>
            <person name="Dubcovsky J."/>
            <person name="McGuire P.E."/>
            <person name="Lux T."/>
            <person name="Spannagl M."/>
            <person name="Mayer K.F.X."/>
            <person name="Baldrich P."/>
            <person name="Meyers B.C."/>
            <person name="Huo N."/>
            <person name="Gu Y.Q."/>
            <person name="Zhou H."/>
            <person name="Devos K.M."/>
            <person name="Bennetzen J.L."/>
            <person name="Unver T."/>
            <person name="Budak H."/>
            <person name="Gulick P.J."/>
            <person name="Galiba G."/>
            <person name="Kalapos B."/>
            <person name="Nelson D.R."/>
            <person name="Li P."/>
            <person name="You F.M."/>
            <person name="Luo M.C."/>
            <person name="Dvorak J."/>
        </authorList>
    </citation>
    <scope>NUCLEOTIDE SEQUENCE [LARGE SCALE GENOMIC DNA]</scope>
    <source>
        <strain evidence="2">cv. AL8/78</strain>
    </source>
</reference>
<proteinExistence type="predicted"/>
<keyword evidence="3" id="KW-1185">Reference proteome</keyword>